<dbReference type="PIRSF" id="PIRSF000410">
    <property type="entry name" value="CheR"/>
    <property type="match status" value="1"/>
</dbReference>
<dbReference type="Pfam" id="PF03705">
    <property type="entry name" value="CheR_N"/>
    <property type="match status" value="1"/>
</dbReference>
<keyword evidence="3 5" id="KW-0808">Transferase</keyword>
<dbReference type="InterPro" id="IPR029063">
    <property type="entry name" value="SAM-dependent_MTases_sf"/>
</dbReference>
<evidence type="ECO:0000259" key="6">
    <source>
        <dbReference type="PROSITE" id="PS50123"/>
    </source>
</evidence>
<dbReference type="EMBL" id="JBFDAH010000010">
    <property type="protein sequence ID" value="MEW4366086.1"/>
    <property type="molecule type" value="Genomic_DNA"/>
</dbReference>
<dbReference type="InterPro" id="IPR050903">
    <property type="entry name" value="Bact_Chemotaxis_MeTrfase"/>
</dbReference>
<dbReference type="SUPFAM" id="SSF47757">
    <property type="entry name" value="Chemotaxis receptor methyltransferase CheR, N-terminal domain"/>
    <property type="match status" value="1"/>
</dbReference>
<dbReference type="InterPro" id="IPR000780">
    <property type="entry name" value="CheR_MeTrfase"/>
</dbReference>
<dbReference type="PROSITE" id="PS50123">
    <property type="entry name" value="CHER"/>
    <property type="match status" value="1"/>
</dbReference>
<keyword evidence="2 5" id="KW-0489">Methyltransferase</keyword>
<keyword evidence="4 5" id="KW-0949">S-adenosyl-L-methionine</keyword>
<evidence type="ECO:0000256" key="2">
    <source>
        <dbReference type="ARBA" id="ARBA00022603"/>
    </source>
</evidence>
<dbReference type="PANTHER" id="PTHR24422">
    <property type="entry name" value="CHEMOTAXIS PROTEIN METHYLTRANSFERASE"/>
    <property type="match status" value="1"/>
</dbReference>
<sequence>MNMLFERKREFNFTPDNFQRVVELINHKSGIFLSDRKSDMVYSRLARQIRRLGLTNFDVYLDLVEQDAAESMHFINALTTNLTHFFREKHHFDYLVKIYFKELFAKGQRRIRVWSAGCSTGEEPYTLAMVWHGMTNKPSNVDFKILATDLDTKVLDACRQGIYAEDKLDSIEQPYLKWFKQTERCRSDQWEVSEKLKQLIFFKHLNLMEEWPMKGPLDLIICRNVLIYFDKPTQVKLVERFGELLSKNGCLILGHSENLSANKSTFHSIGKTIFRKQ</sequence>
<evidence type="ECO:0000256" key="4">
    <source>
        <dbReference type="ARBA" id="ARBA00022691"/>
    </source>
</evidence>
<evidence type="ECO:0000256" key="1">
    <source>
        <dbReference type="ARBA" id="ARBA00001541"/>
    </source>
</evidence>
<evidence type="ECO:0000313" key="8">
    <source>
        <dbReference type="Proteomes" id="UP001554427"/>
    </source>
</evidence>
<proteinExistence type="predicted"/>
<dbReference type="InterPro" id="IPR022641">
    <property type="entry name" value="CheR_N"/>
</dbReference>
<name>A0ABV3MPF7_9GAMM</name>
<gene>
    <name evidence="7" type="ORF">ABVT42_11520</name>
</gene>
<comment type="function">
    <text evidence="5">Methylation of the membrane-bound methyl-accepting chemotaxis proteins (MCP) to form gamma-glutamyl methyl ester residues in MCP.</text>
</comment>
<comment type="caution">
    <text evidence="7">The sequence shown here is derived from an EMBL/GenBank/DDBJ whole genome shotgun (WGS) entry which is preliminary data.</text>
</comment>
<dbReference type="InterPro" id="IPR022642">
    <property type="entry name" value="CheR_C"/>
</dbReference>
<dbReference type="InterPro" id="IPR026024">
    <property type="entry name" value="Chemotaxis_MeTrfase_CheR"/>
</dbReference>
<organism evidence="7 8">
    <name type="scientific">Aliikangiella maris</name>
    <dbReference type="NCBI Taxonomy" id="3162458"/>
    <lineage>
        <taxon>Bacteria</taxon>
        <taxon>Pseudomonadati</taxon>
        <taxon>Pseudomonadota</taxon>
        <taxon>Gammaproteobacteria</taxon>
        <taxon>Oceanospirillales</taxon>
        <taxon>Pleioneaceae</taxon>
        <taxon>Aliikangiella</taxon>
    </lineage>
</organism>
<dbReference type="SUPFAM" id="SSF53335">
    <property type="entry name" value="S-adenosyl-L-methionine-dependent methyltransferases"/>
    <property type="match status" value="1"/>
</dbReference>
<evidence type="ECO:0000256" key="3">
    <source>
        <dbReference type="ARBA" id="ARBA00022679"/>
    </source>
</evidence>
<comment type="catalytic activity">
    <reaction evidence="1 5">
        <text>L-glutamyl-[protein] + S-adenosyl-L-methionine = [protein]-L-glutamate 5-O-methyl ester + S-adenosyl-L-homocysteine</text>
        <dbReference type="Rhea" id="RHEA:24452"/>
        <dbReference type="Rhea" id="RHEA-COMP:10208"/>
        <dbReference type="Rhea" id="RHEA-COMP:10311"/>
        <dbReference type="ChEBI" id="CHEBI:29973"/>
        <dbReference type="ChEBI" id="CHEBI:57856"/>
        <dbReference type="ChEBI" id="CHEBI:59789"/>
        <dbReference type="ChEBI" id="CHEBI:82795"/>
        <dbReference type="EC" id="2.1.1.80"/>
    </reaction>
</comment>
<evidence type="ECO:0000256" key="5">
    <source>
        <dbReference type="PIRNR" id="PIRNR000410"/>
    </source>
</evidence>
<feature type="domain" description="CheR-type methyltransferase" evidence="6">
    <location>
        <begin position="6"/>
        <end position="277"/>
    </location>
</feature>
<dbReference type="Proteomes" id="UP001554427">
    <property type="component" value="Unassembled WGS sequence"/>
</dbReference>
<dbReference type="EC" id="2.1.1.80" evidence="5"/>
<evidence type="ECO:0000313" key="7">
    <source>
        <dbReference type="EMBL" id="MEW4366086.1"/>
    </source>
</evidence>
<dbReference type="PANTHER" id="PTHR24422:SF19">
    <property type="entry name" value="CHEMOTAXIS PROTEIN METHYLTRANSFERASE"/>
    <property type="match status" value="1"/>
</dbReference>
<dbReference type="Pfam" id="PF01739">
    <property type="entry name" value="CheR"/>
    <property type="match status" value="1"/>
</dbReference>
<dbReference type="InterPro" id="IPR036804">
    <property type="entry name" value="CheR_N_sf"/>
</dbReference>
<dbReference type="Gene3D" id="3.40.50.150">
    <property type="entry name" value="Vaccinia Virus protein VP39"/>
    <property type="match status" value="1"/>
</dbReference>
<dbReference type="Gene3D" id="1.10.155.10">
    <property type="entry name" value="Chemotaxis receptor methyltransferase CheR, N-terminal domain"/>
    <property type="match status" value="1"/>
</dbReference>
<dbReference type="RefSeq" id="WP_353895639.1">
    <property type="nucleotide sequence ID" value="NZ_JBEVCJ010000007.1"/>
</dbReference>
<accession>A0ABV3MPF7</accession>
<protein>
    <recommendedName>
        <fullName evidence="5">Chemotaxis protein methyltransferase</fullName>
        <ecNumber evidence="5">2.1.1.80</ecNumber>
    </recommendedName>
</protein>
<keyword evidence="8" id="KW-1185">Reference proteome</keyword>
<dbReference type="PRINTS" id="PR00996">
    <property type="entry name" value="CHERMTFRASE"/>
</dbReference>
<dbReference type="SMART" id="SM00138">
    <property type="entry name" value="MeTrc"/>
    <property type="match status" value="1"/>
</dbReference>
<reference evidence="7 8" key="1">
    <citation type="submission" date="2024-06" db="EMBL/GenBank/DDBJ databases">
        <title>Aliikangiella maris sp. nov., sp. nov., a phycosphere bacterium isolated from seawater and ecosystem role in Phaeocystis globosa blooms.</title>
        <authorList>
            <person name="Li F."/>
        </authorList>
    </citation>
    <scope>NUCLEOTIDE SEQUENCE [LARGE SCALE GENOMIC DNA]</scope>
    <source>
        <strain evidence="7 8">GXAS 306</strain>
    </source>
</reference>